<dbReference type="WBParaSite" id="TCONS_00009274.p1">
    <property type="protein sequence ID" value="TCONS_00009274.p1"/>
    <property type="gene ID" value="XLOC_007103"/>
</dbReference>
<protein>
    <submittedName>
        <fullName evidence="2 3">Uncharacterized protein</fullName>
    </submittedName>
</protein>
<sequence>MDIILLSITLLLLFAILLSYTPFNSIIFEKKKILTTKKKKSNREVRIDNENIIPSQKIVPKFRAAKPDNITKLSDSVPWYPEGKPKKEQKYKIYVHQNNLPIEDKKYNQNFEEKKNKISENKPSNIKNIKIIKMNN</sequence>
<name>A0A0K0DT94_STRER</name>
<evidence type="ECO:0000313" key="2">
    <source>
        <dbReference type="WBParaSite" id="SSTP_0000045600.1"/>
    </source>
</evidence>
<dbReference type="Proteomes" id="UP000035681">
    <property type="component" value="Unplaced"/>
</dbReference>
<reference evidence="2" key="1">
    <citation type="submission" date="2015-08" db="UniProtKB">
        <authorList>
            <consortium name="WormBaseParasite"/>
        </authorList>
    </citation>
    <scope>IDENTIFICATION</scope>
</reference>
<evidence type="ECO:0000313" key="3">
    <source>
        <dbReference type="WBParaSite" id="TCONS_00009274.p1"/>
    </source>
</evidence>
<evidence type="ECO:0000313" key="1">
    <source>
        <dbReference type="Proteomes" id="UP000035681"/>
    </source>
</evidence>
<keyword evidence="1" id="KW-1185">Reference proteome</keyword>
<proteinExistence type="predicted"/>
<dbReference type="WBParaSite" id="SSTP_0000045600.1">
    <property type="protein sequence ID" value="SSTP_0000045600.1"/>
    <property type="gene ID" value="SSTP_0000045600"/>
</dbReference>
<dbReference type="AlphaFoldDB" id="A0A0K0DT94"/>
<organism evidence="2">
    <name type="scientific">Strongyloides stercoralis</name>
    <name type="common">Threadworm</name>
    <dbReference type="NCBI Taxonomy" id="6248"/>
    <lineage>
        <taxon>Eukaryota</taxon>
        <taxon>Metazoa</taxon>
        <taxon>Ecdysozoa</taxon>
        <taxon>Nematoda</taxon>
        <taxon>Chromadorea</taxon>
        <taxon>Rhabditida</taxon>
        <taxon>Tylenchina</taxon>
        <taxon>Panagrolaimomorpha</taxon>
        <taxon>Strongyloidoidea</taxon>
        <taxon>Strongyloididae</taxon>
        <taxon>Strongyloides</taxon>
    </lineage>
</organism>
<accession>A0A0K0DT94</accession>